<reference evidence="1 2" key="1">
    <citation type="submission" date="2024-06" db="EMBL/GenBank/DDBJ databases">
        <title>The Natural Products Discovery Center: Release of the First 8490 Sequenced Strains for Exploring Actinobacteria Biosynthetic Diversity.</title>
        <authorList>
            <person name="Kalkreuter E."/>
            <person name="Kautsar S.A."/>
            <person name="Yang D."/>
            <person name="Bader C.D."/>
            <person name="Teijaro C.N."/>
            <person name="Fluegel L."/>
            <person name="Davis C.M."/>
            <person name="Simpson J.R."/>
            <person name="Lauterbach L."/>
            <person name="Steele A.D."/>
            <person name="Gui C."/>
            <person name="Meng S."/>
            <person name="Li G."/>
            <person name="Viehrig K."/>
            <person name="Ye F."/>
            <person name="Su P."/>
            <person name="Kiefer A.F."/>
            <person name="Nichols A."/>
            <person name="Cepeda A.J."/>
            <person name="Yan W."/>
            <person name="Fan B."/>
            <person name="Jiang Y."/>
            <person name="Adhikari A."/>
            <person name="Zheng C.-J."/>
            <person name="Schuster L."/>
            <person name="Cowan T.M."/>
            <person name="Smanski M.J."/>
            <person name="Chevrette M.G."/>
            <person name="De Carvalho L.P.S."/>
            <person name="Shen B."/>
        </authorList>
    </citation>
    <scope>NUCLEOTIDE SEQUENCE [LARGE SCALE GENOMIC DNA]</scope>
    <source>
        <strain evidence="1 2">NPDC050403</strain>
    </source>
</reference>
<dbReference type="Proteomes" id="UP001551695">
    <property type="component" value="Unassembled WGS sequence"/>
</dbReference>
<organism evidence="1 2">
    <name type="scientific">Nocardia aurea</name>
    <dbReference type="NCBI Taxonomy" id="2144174"/>
    <lineage>
        <taxon>Bacteria</taxon>
        <taxon>Bacillati</taxon>
        <taxon>Actinomycetota</taxon>
        <taxon>Actinomycetes</taxon>
        <taxon>Mycobacteriales</taxon>
        <taxon>Nocardiaceae</taxon>
        <taxon>Nocardia</taxon>
    </lineage>
</organism>
<dbReference type="RefSeq" id="WP_357783731.1">
    <property type="nucleotide sequence ID" value="NZ_JBFAKC010000005.1"/>
</dbReference>
<protein>
    <submittedName>
        <fullName evidence="1">Uncharacterized protein</fullName>
    </submittedName>
</protein>
<dbReference type="EMBL" id="JBFAKC010000005">
    <property type="protein sequence ID" value="MEV0708735.1"/>
    <property type="molecule type" value="Genomic_DNA"/>
</dbReference>
<evidence type="ECO:0000313" key="2">
    <source>
        <dbReference type="Proteomes" id="UP001551695"/>
    </source>
</evidence>
<proteinExistence type="predicted"/>
<evidence type="ECO:0000313" key="1">
    <source>
        <dbReference type="EMBL" id="MEV0708735.1"/>
    </source>
</evidence>
<gene>
    <name evidence="1" type="ORF">AB0I48_14315</name>
</gene>
<name>A0ABV3FTM0_9NOCA</name>
<accession>A0ABV3FTM0</accession>
<comment type="caution">
    <text evidence="1">The sequence shown here is derived from an EMBL/GenBank/DDBJ whole genome shotgun (WGS) entry which is preliminary data.</text>
</comment>
<keyword evidence="2" id="KW-1185">Reference proteome</keyword>
<sequence>MTSKFEVSTAQIVPDVTMVDASRQDHSTADKQFPGLHNDLLFLWAMVDTADGRRYELVRTLSASATFDFTLHECHPDLWEYPRTVRIPGERDLYWGPIIWLDRHGTRTVLQANVTMAAKHSMTIALSPEKYVWKEEDVIDVLLTPLPSNVTRIDVPGPPDDVGYTSSGCAVSGTIEGSEIVGGYGGLDRMYCLPGISAQISKMAHLEHYWFVWGAIFDDGHWETGNAMLGAGGYATATFHRQGEAPLVATNDEVDAKVLWETKGDVSQPHLASISFCGRTFDFQATHNAAACAAALGIAWLHGTVREQGGPEPTNSWSTMEVIQRNRGGREGGRAAPRG</sequence>